<proteinExistence type="predicted"/>
<organism evidence="1 2">
    <name type="scientific">Tanacetum coccineum</name>
    <dbReference type="NCBI Taxonomy" id="301880"/>
    <lineage>
        <taxon>Eukaryota</taxon>
        <taxon>Viridiplantae</taxon>
        <taxon>Streptophyta</taxon>
        <taxon>Embryophyta</taxon>
        <taxon>Tracheophyta</taxon>
        <taxon>Spermatophyta</taxon>
        <taxon>Magnoliopsida</taxon>
        <taxon>eudicotyledons</taxon>
        <taxon>Gunneridae</taxon>
        <taxon>Pentapetalae</taxon>
        <taxon>asterids</taxon>
        <taxon>campanulids</taxon>
        <taxon>Asterales</taxon>
        <taxon>Asteraceae</taxon>
        <taxon>Asteroideae</taxon>
        <taxon>Anthemideae</taxon>
        <taxon>Anthemidinae</taxon>
        <taxon>Tanacetum</taxon>
    </lineage>
</organism>
<evidence type="ECO:0008006" key="3">
    <source>
        <dbReference type="Google" id="ProtNLM"/>
    </source>
</evidence>
<evidence type="ECO:0000313" key="1">
    <source>
        <dbReference type="EMBL" id="GJT27705.1"/>
    </source>
</evidence>
<protein>
    <recommendedName>
        <fullName evidence="3">Reverse transcriptase zinc-binding domain-containing protein</fullName>
    </recommendedName>
</protein>
<dbReference type="PANTHER" id="PTHR33116">
    <property type="entry name" value="REVERSE TRANSCRIPTASE ZINC-BINDING DOMAIN-CONTAINING PROTEIN-RELATED-RELATED"/>
    <property type="match status" value="1"/>
</dbReference>
<sequence>MKVNRLFQQLLVQQLLEHDNQFLSAVGHLQLIRSVLSSMHIYWASMFILPFRVLSDIKHIIRGFLWCNGSIRKRRVKVAWDVVCLPKDEGGLGVRRLDLFNKDLMISHTWKLLSHKESLWVKWVHMYKLKEWNFLDIPIRGRISWGWRKVLQIRPLIREYIWYSIGDGAKASLWFYNWCTFGPLAKLIPPRDRYTAGLSALSTVSDVFHNGMWNWPIFCLINTRSFKLCLLRIRTSILIG</sequence>
<evidence type="ECO:0000313" key="2">
    <source>
        <dbReference type="Proteomes" id="UP001151760"/>
    </source>
</evidence>
<accession>A0ABQ5CKT4</accession>
<keyword evidence="2" id="KW-1185">Reference proteome</keyword>
<gene>
    <name evidence="1" type="ORF">Tco_0907980</name>
</gene>
<dbReference type="Proteomes" id="UP001151760">
    <property type="component" value="Unassembled WGS sequence"/>
</dbReference>
<reference evidence="1" key="1">
    <citation type="journal article" date="2022" name="Int. J. Mol. Sci.">
        <title>Draft Genome of Tanacetum Coccineum: Genomic Comparison of Closely Related Tanacetum-Family Plants.</title>
        <authorList>
            <person name="Yamashiro T."/>
            <person name="Shiraishi A."/>
            <person name="Nakayama K."/>
            <person name="Satake H."/>
        </authorList>
    </citation>
    <scope>NUCLEOTIDE SEQUENCE</scope>
</reference>
<name>A0ABQ5CKT4_9ASTR</name>
<dbReference type="PANTHER" id="PTHR33116:SF76">
    <property type="entry name" value="DUF4283 DOMAIN-CONTAINING PROTEIN"/>
    <property type="match status" value="1"/>
</dbReference>
<reference evidence="1" key="2">
    <citation type="submission" date="2022-01" db="EMBL/GenBank/DDBJ databases">
        <authorList>
            <person name="Yamashiro T."/>
            <person name="Shiraishi A."/>
            <person name="Satake H."/>
            <person name="Nakayama K."/>
        </authorList>
    </citation>
    <scope>NUCLEOTIDE SEQUENCE</scope>
</reference>
<dbReference type="EMBL" id="BQNB010014400">
    <property type="protein sequence ID" value="GJT27705.1"/>
    <property type="molecule type" value="Genomic_DNA"/>
</dbReference>
<comment type="caution">
    <text evidence="1">The sequence shown here is derived from an EMBL/GenBank/DDBJ whole genome shotgun (WGS) entry which is preliminary data.</text>
</comment>